<evidence type="ECO:0000256" key="1">
    <source>
        <dbReference type="ARBA" id="ARBA00004173"/>
    </source>
</evidence>
<dbReference type="Pfam" id="PF01084">
    <property type="entry name" value="Ribosomal_S18"/>
    <property type="match status" value="1"/>
</dbReference>
<evidence type="ECO:0000256" key="5">
    <source>
        <dbReference type="ARBA" id="ARBA00023274"/>
    </source>
</evidence>
<dbReference type="GO" id="GO:0032543">
    <property type="term" value="P:mitochondrial translation"/>
    <property type="evidence" value="ECO:0007669"/>
    <property type="project" value="TreeGrafter"/>
</dbReference>
<feature type="compositionally biased region" description="Low complexity" evidence="8">
    <location>
        <begin position="83"/>
        <end position="104"/>
    </location>
</feature>
<protein>
    <recommendedName>
        <fullName evidence="7">Large ribosomal subunit protein mL66</fullName>
    </recommendedName>
</protein>
<evidence type="ECO:0000256" key="4">
    <source>
        <dbReference type="ARBA" id="ARBA00023128"/>
    </source>
</evidence>
<accession>A0A7M4EYF4</accession>
<dbReference type="InterPro" id="IPR001648">
    <property type="entry name" value="Ribosomal_bS18"/>
</dbReference>
<keyword evidence="2" id="KW-0809">Transit peptide</keyword>
<name>A0A7M4EYF4_CROPO</name>
<dbReference type="PANTHER" id="PTHR13479">
    <property type="entry name" value="30S RIBOSOMAL PROTEIN S18"/>
    <property type="match status" value="1"/>
</dbReference>
<evidence type="ECO:0000313" key="9">
    <source>
        <dbReference type="Ensembl" id="ENSCPRP00005016932.1"/>
    </source>
</evidence>
<comment type="similarity">
    <text evidence="6">Belongs to the bacterial ribosomal protein bS18 family. Mitochondrion-specific ribosomal protein mL66 subfamily.</text>
</comment>
<dbReference type="PRINTS" id="PR00974">
    <property type="entry name" value="RIBOSOMALS18"/>
</dbReference>
<dbReference type="GO" id="GO:0005763">
    <property type="term" value="C:mitochondrial small ribosomal subunit"/>
    <property type="evidence" value="ECO:0007669"/>
    <property type="project" value="Ensembl"/>
</dbReference>
<dbReference type="Gene3D" id="4.10.640.10">
    <property type="entry name" value="Ribosomal protein S18"/>
    <property type="match status" value="1"/>
</dbReference>
<dbReference type="InterPro" id="IPR036870">
    <property type="entry name" value="Ribosomal_bS18_sf"/>
</dbReference>
<evidence type="ECO:0000256" key="8">
    <source>
        <dbReference type="SAM" id="MobiDB-lite"/>
    </source>
</evidence>
<dbReference type="FunFam" id="4.10.640.10:FF:000011">
    <property type="entry name" value="28S ribosomal protein S18a, mitochondrial"/>
    <property type="match status" value="1"/>
</dbReference>
<dbReference type="SUPFAM" id="SSF46911">
    <property type="entry name" value="Ribosomal protein S18"/>
    <property type="match status" value="1"/>
</dbReference>
<dbReference type="GeneTree" id="ENSGT00390000006493"/>
<keyword evidence="3" id="KW-0689">Ribosomal protein</keyword>
<gene>
    <name evidence="9" type="primary">MRPS18A</name>
</gene>
<keyword evidence="5" id="KW-0687">Ribonucleoprotein</keyword>
<dbReference type="GO" id="GO:0070181">
    <property type="term" value="F:small ribosomal subunit rRNA binding"/>
    <property type="evidence" value="ECO:0007669"/>
    <property type="project" value="TreeGrafter"/>
</dbReference>
<dbReference type="Proteomes" id="UP000594220">
    <property type="component" value="Unplaced"/>
</dbReference>
<dbReference type="GO" id="GO:0005743">
    <property type="term" value="C:mitochondrial inner membrane"/>
    <property type="evidence" value="ECO:0007669"/>
    <property type="project" value="UniProtKB-ARBA"/>
</dbReference>
<evidence type="ECO:0000256" key="2">
    <source>
        <dbReference type="ARBA" id="ARBA00022946"/>
    </source>
</evidence>
<dbReference type="OMA" id="CCAPRGT"/>
<evidence type="ECO:0000313" key="10">
    <source>
        <dbReference type="Proteomes" id="UP000594220"/>
    </source>
</evidence>
<dbReference type="GO" id="GO:0003735">
    <property type="term" value="F:structural constituent of ribosome"/>
    <property type="evidence" value="ECO:0007669"/>
    <property type="project" value="InterPro"/>
</dbReference>
<dbReference type="AlphaFoldDB" id="A0A7M4EYF4"/>
<evidence type="ECO:0000256" key="7">
    <source>
        <dbReference type="ARBA" id="ARBA00071652"/>
    </source>
</evidence>
<dbReference type="Ensembl" id="ENSCPRT00005019823.1">
    <property type="protein sequence ID" value="ENSCPRP00005016932.1"/>
    <property type="gene ID" value="ENSCPRG00005011796.1"/>
</dbReference>
<keyword evidence="10" id="KW-1185">Reference proteome</keyword>
<keyword evidence="4" id="KW-0496">Mitochondrion</keyword>
<dbReference type="PANTHER" id="PTHR13479:SF66">
    <property type="entry name" value="LARGE RIBOSOMAL SUBUNIT PROTEIN ML66"/>
    <property type="match status" value="1"/>
</dbReference>
<reference evidence="9" key="2">
    <citation type="submission" date="2025-09" db="UniProtKB">
        <authorList>
            <consortium name="Ensembl"/>
        </authorList>
    </citation>
    <scope>IDENTIFICATION</scope>
</reference>
<proteinExistence type="inferred from homology"/>
<evidence type="ECO:0000256" key="3">
    <source>
        <dbReference type="ARBA" id="ARBA00022980"/>
    </source>
</evidence>
<dbReference type="GO" id="GO:0005762">
    <property type="term" value="C:mitochondrial large ribosomal subunit"/>
    <property type="evidence" value="ECO:0007669"/>
    <property type="project" value="Ensembl"/>
</dbReference>
<feature type="region of interest" description="Disordered" evidence="8">
    <location>
        <begin position="83"/>
        <end position="105"/>
    </location>
</feature>
<organism evidence="9 10">
    <name type="scientific">Crocodylus porosus</name>
    <name type="common">Saltwater crocodile</name>
    <name type="synonym">Estuarine crocodile</name>
    <dbReference type="NCBI Taxonomy" id="8502"/>
    <lineage>
        <taxon>Eukaryota</taxon>
        <taxon>Metazoa</taxon>
        <taxon>Chordata</taxon>
        <taxon>Craniata</taxon>
        <taxon>Vertebrata</taxon>
        <taxon>Euteleostomi</taxon>
        <taxon>Archelosauria</taxon>
        <taxon>Archosauria</taxon>
        <taxon>Crocodylia</taxon>
        <taxon>Longirostres</taxon>
        <taxon>Crocodylidae</taxon>
        <taxon>Crocodylus</taxon>
    </lineage>
</organism>
<comment type="subcellular location">
    <subcellularLocation>
        <location evidence="1">Mitochondrion</location>
    </subcellularLocation>
</comment>
<evidence type="ECO:0000256" key="6">
    <source>
        <dbReference type="ARBA" id="ARBA00061060"/>
    </source>
</evidence>
<sequence length="253" mass="28227">EHVGWCRVLIEGSYRRGPNFAARALGRAFSIPPEEATPAPKWRWLQHLLPARAGDAGAPEAEVEVRSRPLPRWRRPACCAPRGTGCSPGSSGAAPPGSQPAGSGRIEGKIIEHTEAPTPPNPSGQCPICRWNLKYKYNYEDVLLLIQFIHSDGRMLPRRITGLCKEEHKKIVVCVKMAQRAGLLPNHKPPLPEGFVSKKAKPTLNRYLTRWSIKSAKPIWNKGHKWCRVPMVVGHPVLQDNIKYGTKPIYLNH</sequence>
<reference evidence="9" key="1">
    <citation type="submission" date="2025-08" db="UniProtKB">
        <authorList>
            <consortium name="Ensembl"/>
        </authorList>
    </citation>
    <scope>IDENTIFICATION</scope>
</reference>